<name>A0A2P6Q9T0_ROSCH</name>
<dbReference type="OrthoDB" id="1158354at2759"/>
<comment type="caution">
    <text evidence="2">The sequence shown here is derived from an EMBL/GenBank/DDBJ whole genome shotgun (WGS) entry which is preliminary data.</text>
</comment>
<gene>
    <name evidence="2" type="ORF">RchiOBHm_Chr5g0030101</name>
</gene>
<dbReference type="AlphaFoldDB" id="A0A2P6Q9T0"/>
<feature type="region of interest" description="Disordered" evidence="1">
    <location>
        <begin position="74"/>
        <end position="102"/>
    </location>
</feature>
<evidence type="ECO:0000313" key="2">
    <source>
        <dbReference type="EMBL" id="PRQ30946.1"/>
    </source>
</evidence>
<reference evidence="2 3" key="1">
    <citation type="journal article" date="2018" name="Nat. Genet.">
        <title>The Rosa genome provides new insights in the design of modern roses.</title>
        <authorList>
            <person name="Bendahmane M."/>
        </authorList>
    </citation>
    <scope>NUCLEOTIDE SEQUENCE [LARGE SCALE GENOMIC DNA]</scope>
    <source>
        <strain evidence="3">cv. Old Blush</strain>
    </source>
</reference>
<organism evidence="2 3">
    <name type="scientific">Rosa chinensis</name>
    <name type="common">China rose</name>
    <dbReference type="NCBI Taxonomy" id="74649"/>
    <lineage>
        <taxon>Eukaryota</taxon>
        <taxon>Viridiplantae</taxon>
        <taxon>Streptophyta</taxon>
        <taxon>Embryophyta</taxon>
        <taxon>Tracheophyta</taxon>
        <taxon>Spermatophyta</taxon>
        <taxon>Magnoliopsida</taxon>
        <taxon>eudicotyledons</taxon>
        <taxon>Gunneridae</taxon>
        <taxon>Pentapetalae</taxon>
        <taxon>rosids</taxon>
        <taxon>fabids</taxon>
        <taxon>Rosales</taxon>
        <taxon>Rosaceae</taxon>
        <taxon>Rosoideae</taxon>
        <taxon>Rosoideae incertae sedis</taxon>
        <taxon>Rosa</taxon>
    </lineage>
</organism>
<protein>
    <submittedName>
        <fullName evidence="2">Uncharacterized protein</fullName>
    </submittedName>
</protein>
<proteinExistence type="predicted"/>
<keyword evidence="3" id="KW-1185">Reference proteome</keyword>
<evidence type="ECO:0000313" key="3">
    <source>
        <dbReference type="Proteomes" id="UP000238479"/>
    </source>
</evidence>
<dbReference type="Gramene" id="PRQ30946">
    <property type="protein sequence ID" value="PRQ30946"/>
    <property type="gene ID" value="RchiOBHm_Chr5g0030101"/>
</dbReference>
<evidence type="ECO:0000256" key="1">
    <source>
        <dbReference type="SAM" id="MobiDB-lite"/>
    </source>
</evidence>
<dbReference type="EMBL" id="PDCK01000043">
    <property type="protein sequence ID" value="PRQ30946.1"/>
    <property type="molecule type" value="Genomic_DNA"/>
</dbReference>
<dbReference type="OMA" id="IVIIRCA"/>
<accession>A0A2P6Q9T0</accession>
<feature type="compositionally biased region" description="Polar residues" evidence="1">
    <location>
        <begin position="91"/>
        <end position="102"/>
    </location>
</feature>
<dbReference type="Proteomes" id="UP000238479">
    <property type="component" value="Chromosome 5"/>
</dbReference>
<sequence>MALVCSFMPKMTMVQMFPTNSKPCILQNKNVAIIRCAVKRPGINTGSPPQINQVLRVADRSLRTDQVVGLRRLNNGEDGKANAGNTVVDDVSNTTKTADATD</sequence>